<feature type="chain" id="PRO_5022228251" description="Outer membrane protein" evidence="1">
    <location>
        <begin position="22"/>
        <end position="278"/>
    </location>
</feature>
<accession>A0A521BG06</accession>
<keyword evidence="1" id="KW-0732">Signal</keyword>
<evidence type="ECO:0000313" key="3">
    <source>
        <dbReference type="Proteomes" id="UP000315971"/>
    </source>
</evidence>
<dbReference type="Proteomes" id="UP000315971">
    <property type="component" value="Unassembled WGS sequence"/>
</dbReference>
<proteinExistence type="predicted"/>
<keyword evidence="3" id="KW-1185">Reference proteome</keyword>
<sequence length="278" mass="30477">MKYLYLSILLCIASIKCFGQADSSKTTLTLAAIYSTNANYYGQVSEEKLPYLLTNATLRLPFGLYFSGSAYRLLNTTGGSVVSAGELGTGLDITMSKSVTSTISFSHAFFPTNSPMLKAGNNNSLSASLNYAWWLTTALNADYIFGGDSNSKDVFVTFSTSKQIGLGSITQSDQITLSPAIDVIGGTQQFYETYMTKKEKGLFGKIIPPIIPSGGDKTTTRSYTDFNLMSYNLKLPLAYNRSNYVIEAAFQQSVLAENAKPSFEHSSSFFNMSFYYQF</sequence>
<reference evidence="2 3" key="1">
    <citation type="submission" date="2017-05" db="EMBL/GenBank/DDBJ databases">
        <authorList>
            <person name="Varghese N."/>
            <person name="Submissions S."/>
        </authorList>
    </citation>
    <scope>NUCLEOTIDE SEQUENCE [LARGE SCALE GENOMIC DNA]</scope>
    <source>
        <strain evidence="2 3">DSM 21342</strain>
    </source>
</reference>
<organism evidence="2 3">
    <name type="scientific">Solitalea koreensis</name>
    <dbReference type="NCBI Taxonomy" id="543615"/>
    <lineage>
        <taxon>Bacteria</taxon>
        <taxon>Pseudomonadati</taxon>
        <taxon>Bacteroidota</taxon>
        <taxon>Sphingobacteriia</taxon>
        <taxon>Sphingobacteriales</taxon>
        <taxon>Sphingobacteriaceae</taxon>
        <taxon>Solitalea</taxon>
    </lineage>
</organism>
<name>A0A521BG06_9SPHI</name>
<protein>
    <recommendedName>
        <fullName evidence="4">Outer membrane protein</fullName>
    </recommendedName>
</protein>
<evidence type="ECO:0000313" key="2">
    <source>
        <dbReference type="EMBL" id="SMO46044.1"/>
    </source>
</evidence>
<dbReference type="AlphaFoldDB" id="A0A521BG06"/>
<feature type="signal peptide" evidence="1">
    <location>
        <begin position="1"/>
        <end position="21"/>
    </location>
</feature>
<evidence type="ECO:0000256" key="1">
    <source>
        <dbReference type="SAM" id="SignalP"/>
    </source>
</evidence>
<gene>
    <name evidence="2" type="ORF">SAMN06265350_102170</name>
</gene>
<evidence type="ECO:0008006" key="4">
    <source>
        <dbReference type="Google" id="ProtNLM"/>
    </source>
</evidence>
<dbReference type="EMBL" id="FXSZ01000002">
    <property type="protein sequence ID" value="SMO46044.1"/>
    <property type="molecule type" value="Genomic_DNA"/>
</dbReference>
<dbReference type="RefSeq" id="WP_246085419.1">
    <property type="nucleotide sequence ID" value="NZ_FXSZ01000002.1"/>
</dbReference>